<comment type="caution">
    <text evidence="2">The sequence shown here is derived from an EMBL/GenBank/DDBJ whole genome shotgun (WGS) entry which is preliminary data.</text>
</comment>
<dbReference type="GO" id="GO:0030896">
    <property type="term" value="C:checkpoint clamp complex"/>
    <property type="evidence" value="ECO:0007669"/>
    <property type="project" value="InterPro"/>
</dbReference>
<dbReference type="GO" id="GO:0006281">
    <property type="term" value="P:DNA repair"/>
    <property type="evidence" value="ECO:0007669"/>
    <property type="project" value="TreeGrafter"/>
</dbReference>
<evidence type="ECO:0000256" key="1">
    <source>
        <dbReference type="SAM" id="MobiDB-lite"/>
    </source>
</evidence>
<organism evidence="2 3">
    <name type="scientific">Hydnum rufescens UP504</name>
    <dbReference type="NCBI Taxonomy" id="1448309"/>
    <lineage>
        <taxon>Eukaryota</taxon>
        <taxon>Fungi</taxon>
        <taxon>Dikarya</taxon>
        <taxon>Basidiomycota</taxon>
        <taxon>Agaricomycotina</taxon>
        <taxon>Agaricomycetes</taxon>
        <taxon>Cantharellales</taxon>
        <taxon>Hydnaceae</taxon>
        <taxon>Hydnum</taxon>
    </lineage>
</organism>
<dbReference type="PANTHER" id="PTHR15237:SF0">
    <property type="entry name" value="CELL CYCLE CHECKPOINT CONTROL PROTEIN"/>
    <property type="match status" value="1"/>
</dbReference>
<protein>
    <recommendedName>
        <fullName evidence="4">Cell cycle checkpoint control protein</fullName>
    </recommendedName>
</protein>
<keyword evidence="3" id="KW-1185">Reference proteome</keyword>
<dbReference type="InterPro" id="IPR007268">
    <property type="entry name" value="Rad9/Ddc1"/>
</dbReference>
<feature type="region of interest" description="Disordered" evidence="1">
    <location>
        <begin position="315"/>
        <end position="358"/>
    </location>
</feature>
<dbReference type="Proteomes" id="UP000886523">
    <property type="component" value="Unassembled WGS sequence"/>
</dbReference>
<feature type="compositionally biased region" description="Basic and acidic residues" evidence="1">
    <location>
        <begin position="391"/>
        <end position="402"/>
    </location>
</feature>
<sequence>MYGLEATMPQYGMKSFTKALACLARYGDELSIVASPADLSLSVTNSSKSAYARIKFYSGFFDKYSVTLQDSHLVATKTDPAAAEAGGGAATATAAATADESAVAVRGEILVKSVLSILRHRNIQETVNKCDLLILEGSPDAEEDSPESVFILRLHCKHGVVKTHKLSLNEPDSVLAPRLPSSSPASQSKVVVGPRTVKDLLEHFSGLGKMDAQLNWEFGNVSVKVKSRESGTGVKDSRIDTEISVDADEFDVYSIPAPPISIAFHLREFNATIALAESLSLPLNILFTRSGEPLSVEIQADEEDALFIIATSQSPFTTSSDDGGKRKRANNKNNLDANNTDTDSNSDARRNKKPARVVHVQRLETHNMTTTTKAKTRGSVQAETSPLVLIRPEDPSSPDHRPLVPRPTSFSGPNAQYQQEQPLFLEPSQPAPMPRSTLPPPLSQLSAADAAVIRDTGLGIEDMDCDEFAALMEDEGEEVIAPHRSTLLRTLMRRAILRKREIWTSLKHNCPQTLSHMV</sequence>
<feature type="region of interest" description="Disordered" evidence="1">
    <location>
        <begin position="390"/>
        <end position="415"/>
    </location>
</feature>
<feature type="compositionally biased region" description="Low complexity" evidence="1">
    <location>
        <begin position="331"/>
        <end position="345"/>
    </location>
</feature>
<proteinExistence type="predicted"/>
<dbReference type="GO" id="GO:0000076">
    <property type="term" value="P:DNA replication checkpoint signaling"/>
    <property type="evidence" value="ECO:0007669"/>
    <property type="project" value="TreeGrafter"/>
</dbReference>
<reference evidence="2" key="1">
    <citation type="journal article" date="2020" name="Nat. Commun.">
        <title>Large-scale genome sequencing of mycorrhizal fungi provides insights into the early evolution of symbiotic traits.</title>
        <authorList>
            <person name="Miyauchi S."/>
            <person name="Kiss E."/>
            <person name="Kuo A."/>
            <person name="Drula E."/>
            <person name="Kohler A."/>
            <person name="Sanchez-Garcia M."/>
            <person name="Morin E."/>
            <person name="Andreopoulos B."/>
            <person name="Barry K.W."/>
            <person name="Bonito G."/>
            <person name="Buee M."/>
            <person name="Carver A."/>
            <person name="Chen C."/>
            <person name="Cichocki N."/>
            <person name="Clum A."/>
            <person name="Culley D."/>
            <person name="Crous P.W."/>
            <person name="Fauchery L."/>
            <person name="Girlanda M."/>
            <person name="Hayes R.D."/>
            <person name="Keri Z."/>
            <person name="LaButti K."/>
            <person name="Lipzen A."/>
            <person name="Lombard V."/>
            <person name="Magnuson J."/>
            <person name="Maillard F."/>
            <person name="Murat C."/>
            <person name="Nolan M."/>
            <person name="Ohm R.A."/>
            <person name="Pangilinan J."/>
            <person name="Pereira M.F."/>
            <person name="Perotto S."/>
            <person name="Peter M."/>
            <person name="Pfister S."/>
            <person name="Riley R."/>
            <person name="Sitrit Y."/>
            <person name="Stielow J.B."/>
            <person name="Szollosi G."/>
            <person name="Zifcakova L."/>
            <person name="Stursova M."/>
            <person name="Spatafora J.W."/>
            <person name="Tedersoo L."/>
            <person name="Vaario L.M."/>
            <person name="Yamada A."/>
            <person name="Yan M."/>
            <person name="Wang P."/>
            <person name="Xu J."/>
            <person name="Bruns T."/>
            <person name="Baldrian P."/>
            <person name="Vilgalys R."/>
            <person name="Dunand C."/>
            <person name="Henrissat B."/>
            <person name="Grigoriev I.V."/>
            <person name="Hibbett D."/>
            <person name="Nagy L.G."/>
            <person name="Martin F.M."/>
        </authorList>
    </citation>
    <scope>NUCLEOTIDE SEQUENCE</scope>
    <source>
        <strain evidence="2">UP504</strain>
    </source>
</reference>
<dbReference type="GO" id="GO:0071479">
    <property type="term" value="P:cellular response to ionizing radiation"/>
    <property type="evidence" value="ECO:0007669"/>
    <property type="project" value="TreeGrafter"/>
</dbReference>
<dbReference type="Gene3D" id="3.70.10.10">
    <property type="match status" value="1"/>
</dbReference>
<dbReference type="SUPFAM" id="SSF55979">
    <property type="entry name" value="DNA clamp"/>
    <property type="match status" value="1"/>
</dbReference>
<dbReference type="Pfam" id="PF04139">
    <property type="entry name" value="Rad9"/>
    <property type="match status" value="1"/>
</dbReference>
<evidence type="ECO:0000313" key="3">
    <source>
        <dbReference type="Proteomes" id="UP000886523"/>
    </source>
</evidence>
<name>A0A9P6DP45_9AGAM</name>
<dbReference type="EMBL" id="MU129031">
    <property type="protein sequence ID" value="KAF9509646.1"/>
    <property type="molecule type" value="Genomic_DNA"/>
</dbReference>
<evidence type="ECO:0008006" key="4">
    <source>
        <dbReference type="Google" id="ProtNLM"/>
    </source>
</evidence>
<gene>
    <name evidence="2" type="ORF">BS47DRAFT_1384310</name>
</gene>
<dbReference type="OrthoDB" id="60092at2759"/>
<dbReference type="GO" id="GO:0031573">
    <property type="term" value="P:mitotic intra-S DNA damage checkpoint signaling"/>
    <property type="evidence" value="ECO:0007669"/>
    <property type="project" value="TreeGrafter"/>
</dbReference>
<accession>A0A9P6DP45</accession>
<dbReference type="AlphaFoldDB" id="A0A9P6DP45"/>
<dbReference type="PANTHER" id="PTHR15237">
    <property type="entry name" value="DNA REPAIR PROTEIN RAD9"/>
    <property type="match status" value="1"/>
</dbReference>
<evidence type="ECO:0000313" key="2">
    <source>
        <dbReference type="EMBL" id="KAF9509646.1"/>
    </source>
</evidence>
<dbReference type="InterPro" id="IPR046938">
    <property type="entry name" value="DNA_clamp_sf"/>
</dbReference>